<dbReference type="Proteomes" id="UP000244335">
    <property type="component" value="Unassembled WGS sequence"/>
</dbReference>
<dbReference type="RefSeq" id="WP_112519958.1">
    <property type="nucleotide sequence ID" value="NZ_QDFR01000003.1"/>
</dbReference>
<dbReference type="Pfam" id="PF13643">
    <property type="entry name" value="DUF4145"/>
    <property type="match status" value="1"/>
</dbReference>
<evidence type="ECO:0000259" key="1">
    <source>
        <dbReference type="Pfam" id="PF13643"/>
    </source>
</evidence>
<dbReference type="SUPFAM" id="SSF158668">
    <property type="entry name" value="MtlR-like"/>
    <property type="match status" value="1"/>
</dbReference>
<dbReference type="Gene3D" id="1.20.120.330">
    <property type="entry name" value="Nucleotidyltransferases domain 2"/>
    <property type="match status" value="1"/>
</dbReference>
<protein>
    <recommendedName>
        <fullName evidence="1">DUF4145 domain-containing protein</fullName>
    </recommendedName>
</protein>
<dbReference type="InterPro" id="IPR007761">
    <property type="entry name" value="MtlR-like"/>
</dbReference>
<gene>
    <name evidence="2" type="ORF">DC430_12440</name>
</gene>
<organism evidence="2 3">
    <name type="scientific">Rhizobium rhizogenes</name>
    <name type="common">Agrobacterium rhizogenes</name>
    <dbReference type="NCBI Taxonomy" id="359"/>
    <lineage>
        <taxon>Bacteria</taxon>
        <taxon>Pseudomonadati</taxon>
        <taxon>Pseudomonadota</taxon>
        <taxon>Alphaproteobacteria</taxon>
        <taxon>Hyphomicrobiales</taxon>
        <taxon>Rhizobiaceae</taxon>
        <taxon>Rhizobium/Agrobacterium group</taxon>
        <taxon>Rhizobium</taxon>
    </lineage>
</organism>
<dbReference type="PANTHER" id="PTHR37941:SF1">
    <property type="entry name" value="FUMARASE E-RELATED"/>
    <property type="match status" value="1"/>
</dbReference>
<sequence length="173" mass="19520">MEGGELQLMSERREARWRAFVEAINQEANSGTDRGLVLVCVSMIDAALGELLEAFLIDHKDARDLLNGANRPLKGLSNRINMAFALGLIRTVDRTALHMLRDIRNEAAHEIAFNLSETKHLARLLAAYKETSILEPNSDLRERLIRVAIWLLSGLDLAAQFAEKERRTVPELY</sequence>
<proteinExistence type="predicted"/>
<dbReference type="EMBL" id="QDFR01000003">
    <property type="protein sequence ID" value="PVE54045.1"/>
    <property type="molecule type" value="Genomic_DNA"/>
</dbReference>
<accession>A0AA92H959</accession>
<reference evidence="2 3" key="1">
    <citation type="submission" date="2018-04" db="EMBL/GenBank/DDBJ databases">
        <authorList>
            <person name="Hagen T."/>
        </authorList>
    </citation>
    <scope>NUCLEOTIDE SEQUENCE [LARGE SCALE GENOMIC DNA]</scope>
    <source>
        <strain evidence="2 3">TPD7009</strain>
    </source>
</reference>
<name>A0AA92H959_RHIRH</name>
<evidence type="ECO:0000313" key="2">
    <source>
        <dbReference type="EMBL" id="PVE54045.1"/>
    </source>
</evidence>
<dbReference type="AlphaFoldDB" id="A0AA92H959"/>
<evidence type="ECO:0000313" key="3">
    <source>
        <dbReference type="Proteomes" id="UP000244335"/>
    </source>
</evidence>
<dbReference type="PANTHER" id="PTHR37941">
    <property type="entry name" value="FUMARASE E-RELATED"/>
    <property type="match status" value="1"/>
</dbReference>
<comment type="caution">
    <text evidence="2">The sequence shown here is derived from an EMBL/GenBank/DDBJ whole genome shotgun (WGS) entry which is preliminary data.</text>
</comment>
<feature type="domain" description="DUF4145" evidence="1">
    <location>
        <begin position="43"/>
        <end position="123"/>
    </location>
</feature>
<dbReference type="GO" id="GO:0045892">
    <property type="term" value="P:negative regulation of DNA-templated transcription"/>
    <property type="evidence" value="ECO:0007669"/>
    <property type="project" value="TreeGrafter"/>
</dbReference>
<dbReference type="InterPro" id="IPR025285">
    <property type="entry name" value="DUF4145"/>
</dbReference>
<dbReference type="InterPro" id="IPR038026">
    <property type="entry name" value="MtlR-like_sf"/>
</dbReference>